<organism evidence="1">
    <name type="scientific">Enterobacter cloacae</name>
    <dbReference type="NCBI Taxonomy" id="550"/>
    <lineage>
        <taxon>Bacteria</taxon>
        <taxon>Pseudomonadati</taxon>
        <taxon>Pseudomonadota</taxon>
        <taxon>Gammaproteobacteria</taxon>
        <taxon>Enterobacterales</taxon>
        <taxon>Enterobacteriaceae</taxon>
        <taxon>Enterobacter</taxon>
        <taxon>Enterobacter cloacae complex</taxon>
    </lineage>
</organism>
<sequence length="55" mass="6413">MLYQPPQQGKTHLHTVIEGYAFKCSYVNNVIREFVETYMSGLLRDIIDLNCTFNT</sequence>
<proteinExistence type="predicted"/>
<name>A0A0G3AZ83_ENTCL</name>
<keyword evidence="1" id="KW-0614">Plasmid</keyword>
<protein>
    <submittedName>
        <fullName evidence="1">Uncharacterized protein</fullName>
    </submittedName>
</protein>
<geneLocation type="plasmid" evidence="1">
    <name>pMRVIM0813</name>
</geneLocation>
<accession>A0A0G3AZ83</accession>
<evidence type="ECO:0000313" key="1">
    <source>
        <dbReference type="EMBL" id="AKJ19233.1"/>
    </source>
</evidence>
<dbReference type="EMBL" id="KP975077">
    <property type="protein sequence ID" value="AKJ19233.1"/>
    <property type="molecule type" value="Genomic_DNA"/>
</dbReference>
<reference evidence="1" key="1">
    <citation type="submission" date="2015-03" db="EMBL/GenBank/DDBJ databases">
        <title>Allelic Variants of blaVIM Reside on Diverse Mobile Genetic Elements in Gram-negative Clinical Isolates from the USA.</title>
        <authorList>
            <person name="McGann P."/>
            <person name="Snesrud E."/>
            <person name="Ong A.C."/>
            <person name="Clifford R."/>
            <person name="Kwak Y.I."/>
            <person name="Steele E.D."/>
            <person name="Rabinowitz R."/>
            <person name="Waterman P.E."/>
            <person name="Lesho E."/>
        </authorList>
    </citation>
    <scope>NUCLEOTIDE SEQUENCE</scope>
    <source>
        <strain evidence="1">MRSN17626</strain>
        <plasmid evidence="1">pMRVIM0813</plasmid>
    </source>
</reference>
<dbReference type="AlphaFoldDB" id="A0A0G3AZ83"/>